<dbReference type="EMBL" id="JABFMT010000011">
    <property type="protein sequence ID" value="NUU02406.1"/>
    <property type="molecule type" value="Genomic_DNA"/>
</dbReference>
<evidence type="ECO:0000313" key="2">
    <source>
        <dbReference type="Proteomes" id="UP000536746"/>
    </source>
</evidence>
<proteinExistence type="predicted"/>
<comment type="caution">
    <text evidence="1">The sequence shown here is derived from an EMBL/GenBank/DDBJ whole genome shotgun (WGS) entry which is preliminary data.</text>
</comment>
<name>A0ABX2LWA3_9BURK</name>
<dbReference type="RefSeq" id="WP_129587783.1">
    <property type="nucleotide sequence ID" value="NZ_CP018845.1"/>
</dbReference>
<accession>A0ABX2LWA3</accession>
<keyword evidence="2" id="KW-1185">Reference proteome</keyword>
<sequence>MNNIMCSGRHRPLFRGACDELSRHSATRIVLERCLLFGPDNVFGTVLFPRNAIFWARFCSSVAKKTSVFARISLFFMQFANFRTGMNLHFAGIQSYEQIIRYALIVVAQKCGSIKIVRRHISGSDLMSRENVRGETCCGAS</sequence>
<gene>
    <name evidence="1" type="ORF">HNO84_12425</name>
</gene>
<reference evidence="1 2" key="1">
    <citation type="journal article" date="2020" name="Front. Plant Sci.">
        <title>Isolation of Rhizosphere Bacteria That Improve Quality and Water Stress Tolerance in Greenhouse Ornamentals.</title>
        <authorList>
            <person name="Nordstedt N.P."/>
            <person name="Jones M.L."/>
        </authorList>
    </citation>
    <scope>NUCLEOTIDE SEQUENCE [LARGE SCALE GENOMIC DNA]</scope>
    <source>
        <strain evidence="1 2">C6C2</strain>
    </source>
</reference>
<dbReference type="Proteomes" id="UP000536746">
    <property type="component" value="Unassembled WGS sequence"/>
</dbReference>
<protein>
    <submittedName>
        <fullName evidence="1">Uncharacterized protein</fullName>
    </submittedName>
</protein>
<evidence type="ECO:0000313" key="1">
    <source>
        <dbReference type="EMBL" id="NUU02406.1"/>
    </source>
</evidence>
<organism evidence="1 2">
    <name type="scientific">Herbaspirillum robiniae</name>
    <dbReference type="NCBI Taxonomy" id="2014887"/>
    <lineage>
        <taxon>Bacteria</taxon>
        <taxon>Pseudomonadati</taxon>
        <taxon>Pseudomonadota</taxon>
        <taxon>Betaproteobacteria</taxon>
        <taxon>Burkholderiales</taxon>
        <taxon>Oxalobacteraceae</taxon>
        <taxon>Herbaspirillum</taxon>
    </lineage>
</organism>